<keyword evidence="4" id="KW-0347">Helicase</keyword>
<evidence type="ECO:0000313" key="4">
    <source>
        <dbReference type="EMBL" id="ART74256.1"/>
    </source>
</evidence>
<dbReference type="GO" id="GO:0004386">
    <property type="term" value="F:helicase activity"/>
    <property type="evidence" value="ECO:0007669"/>
    <property type="project" value="UniProtKB-KW"/>
</dbReference>
<geneLocation type="plasmid" evidence="4 5">
    <name>unnamed1</name>
</geneLocation>
<keyword evidence="1" id="KW-0175">Coiled coil</keyword>
<dbReference type="InterPro" id="IPR014001">
    <property type="entry name" value="Helicase_ATP-bd"/>
</dbReference>
<reference evidence="4 5" key="1">
    <citation type="submission" date="2017-04" db="EMBL/GenBank/DDBJ databases">
        <title>Whole Genome Sequence of 1,4-Dioxane Degrading Bacterium Mycobacterium dioxanotrophicus PH-06.</title>
        <authorList>
            <person name="He Y."/>
        </authorList>
    </citation>
    <scope>NUCLEOTIDE SEQUENCE [LARGE SCALE GENOMIC DNA]</scope>
    <source>
        <strain evidence="4 5">PH-06</strain>
        <plasmid evidence="4 5">unnamed1</plasmid>
    </source>
</reference>
<sequence length="1911" mass="211659">MALFAEDSFDLPTDPRVIDPGGAPLPPVHHPDRDATNEQAQETSPPAVDSLTLNPPQRPALALVPPVLADTPAAAEPAQNRPHLSAVPDTTAPAVDHDTAATAVDTDVVAEHPAPAEATAPPQPEEVVHPPAVDFQPGTDIRVPSGTKARLLANIAVIDTLTRLQRDGRPATAAEQQTLACWSGWGAIADVFDTRKDTYESQREYLKEVLGQRQYRAASASTLNAHYTDPAIAEHMWKAVQHAGFSGGRVLEPGCGSGTFIGLAPGNAQMVGVEKDPISAAVAAHLYPSAQIRSEGFETTNVPNGSFAAVIGNVPFGDFALRDPSYNPKRLSIHNHFIVKSLDLTAPGGYVVVLTSRYTMDNVDDKARREILARADLLGAVRLPTAAFRRVAGTEVVTDILVLRRREADREIAVGEDGWLAVADMDLVTDDGRESSLPVNTYFHEHPEYMLGTPMIGHGIHGSTTLQVRTMDPSAVPDQVARCLRSIVDAAVDSDRALTASPASLTDVSEVSFDPGLLTKATAGQLPAYGTLRFNAEADRFESWDRDSWVETKVYQSRKDETIKLLALRDAANAVVASQRNGLPPQEREQLRGQLNRLYDAYVKRHGPIQRFKWSTPAEITQDKHDKKLGKKIDSWRKKNPDADRVPEELLEQWDQEAWETPNPYKLRPHIVTALRNDPSWTTVLALETYDEQTKEVRKAPIFSVDLLGPPTVRDRAETADEALAISLDQHGGVDLDHIATLLDTDKAAAREHLRGLVFPSLRDPDVLIPATAALSGNVRRQLREAEKAAENDPRYHEYVDALRKVQPVDRQASQISARPGSPWIDARYVAQFARETFAPSEHKIPRVTVDHIQGVWTIECPNHDRAHASFFETWGTRYDNRDAIDLLEMVCNNKEIVVKYTAEETERTGRTGVNRDATVAAQAKATKISEAFQKWIFADETRRDELVKVYNERFNCLRAPKYSGAALTLPGLSKRFEPHPYQRDAVARIIAEPNVLLDHVVGAGKSGTMFMAAMELRRLGLARQPWIIVPNHIIEQVGKEAKWWYPSAEILLGAPGTDPEGRRRFVAQSATSDWDMVIVPQSLFEAIPVGPEVQRDYIERELEILREALSATTEDTTPTSVKRLEKALQRYETKLKDLTDQASKDTGLRFEQTGADYLFVDEAHMFKNRTRLSAVKELACPNGSERADDLAMKMDMLRHRRREEALAAGRQPTPADERVATFATGTPVANSLGEMYVMQRYLRPDLLDDAGVFHLNDWGAAFTSTINTVEVNATGTQLRPVTRVGKFTNLQELLKLSSVFTDVITRDQVLDQAKVELPELVGGKRTIINIPADQELKDFITDLGYRATDIDPKNMARDNILKISNDGREASLDPRMVHLPAPAHSRTAAVADQIMAVHKATADRIYKDPQHGHDMPNPGALQIVFCDRGTPTKKAGKPKDSFGMYTAIRDELIARGMPAEKIRFIHDAEKPEDKLRLFDECNRGMVSVLLGSTEKMGTGTNVQTRAVALHHVDVPWRPADLEQREGRIIRQGNQNRQVHIFNYVVEGSYDTVMWQKIEAKSLFIEQVKRADIAVDEVEDVGGGDLSASAAETKAIATGDPRYVRQVQLQDEIDHLAALERSHHETLASRDREIAANQRQLAIVASDLQALAPVAEDVAARDPDTRPTILVEGRRYPERKDAAEAFATVCRNTYHAMKNAPGYENRPLNASINGVGLLARRDHLNSKLWIKAEVPSAEIDVTVTDLHTTVGSLDDSGSAKSRGLLTRVENLYKDLPNHHQRLQRNHDQIAGAIEDLQTTEVEAFDRGDELAGLREEHATLTTMLRLEAESEAAKAKAAEAQHRMRAAGREPGWSLHLNPTPFLLEESGFDTAEQYRFAQKIAERARAAEYLASQQDKGAEEDRDNDDGLAL</sequence>
<dbReference type="OrthoDB" id="9814088at2"/>
<dbReference type="RefSeq" id="WP_087083414.1">
    <property type="nucleotide sequence ID" value="NZ_CP020810.1"/>
</dbReference>
<keyword evidence="4" id="KW-0547">Nucleotide-binding</keyword>
<dbReference type="InterPro" id="IPR001650">
    <property type="entry name" value="Helicase_C-like"/>
</dbReference>
<dbReference type="PANTHER" id="PTHR41313:SF1">
    <property type="entry name" value="DNA METHYLASE ADENINE-SPECIFIC DOMAIN-CONTAINING PROTEIN"/>
    <property type="match status" value="1"/>
</dbReference>
<feature type="region of interest" description="Disordered" evidence="2">
    <location>
        <begin position="1892"/>
        <end position="1911"/>
    </location>
</feature>
<dbReference type="KEGG" id="mdx:BTO20_37040"/>
<feature type="coiled-coil region" evidence="1">
    <location>
        <begin position="1823"/>
        <end position="1850"/>
    </location>
</feature>
<dbReference type="SUPFAM" id="SSF52540">
    <property type="entry name" value="P-loop containing nucleoside triphosphate hydrolases"/>
    <property type="match status" value="2"/>
</dbReference>
<protein>
    <submittedName>
        <fullName evidence="4">Helicase</fullName>
    </submittedName>
</protein>
<feature type="region of interest" description="Disordered" evidence="2">
    <location>
        <begin position="1"/>
        <end position="58"/>
    </location>
</feature>
<keyword evidence="4" id="KW-0067">ATP-binding</keyword>
<dbReference type="SUPFAM" id="SSF53335">
    <property type="entry name" value="S-adenosyl-L-methionine-dependent methyltransferases"/>
    <property type="match status" value="1"/>
</dbReference>
<dbReference type="PROSITE" id="PS51194">
    <property type="entry name" value="HELICASE_CTER"/>
    <property type="match status" value="1"/>
</dbReference>
<feature type="compositionally biased region" description="Acidic residues" evidence="2">
    <location>
        <begin position="1899"/>
        <end position="1911"/>
    </location>
</feature>
<dbReference type="Gene3D" id="3.40.50.300">
    <property type="entry name" value="P-loop containing nucleotide triphosphate hydrolases"/>
    <property type="match status" value="2"/>
</dbReference>
<dbReference type="PANTHER" id="PTHR41313">
    <property type="entry name" value="ADENINE-SPECIFIC METHYLTRANSFERASE"/>
    <property type="match status" value="1"/>
</dbReference>
<dbReference type="InterPro" id="IPR029063">
    <property type="entry name" value="SAM-dependent_MTases_sf"/>
</dbReference>
<proteinExistence type="predicted"/>
<keyword evidence="4" id="KW-0378">Hydrolase</keyword>
<keyword evidence="5" id="KW-1185">Reference proteome</keyword>
<evidence type="ECO:0000256" key="1">
    <source>
        <dbReference type="SAM" id="Coils"/>
    </source>
</evidence>
<feature type="domain" description="Helicase C-terminal" evidence="3">
    <location>
        <begin position="1394"/>
        <end position="1579"/>
    </location>
</feature>
<dbReference type="EMBL" id="CP020810">
    <property type="protein sequence ID" value="ART74256.1"/>
    <property type="molecule type" value="Genomic_DNA"/>
</dbReference>
<evidence type="ECO:0000313" key="5">
    <source>
        <dbReference type="Proteomes" id="UP000195331"/>
    </source>
</evidence>
<dbReference type="Pfam" id="PF00271">
    <property type="entry name" value="Helicase_C"/>
    <property type="match status" value="1"/>
</dbReference>
<organism evidence="4 5">
    <name type="scientific">Mycobacterium dioxanotrophicus</name>
    <dbReference type="NCBI Taxonomy" id="482462"/>
    <lineage>
        <taxon>Bacteria</taxon>
        <taxon>Bacillati</taxon>
        <taxon>Actinomycetota</taxon>
        <taxon>Actinomycetes</taxon>
        <taxon>Mycobacteriales</taxon>
        <taxon>Mycobacteriaceae</taxon>
        <taxon>Mycobacterium</taxon>
    </lineage>
</organism>
<dbReference type="SMART" id="SM00487">
    <property type="entry name" value="DEXDc"/>
    <property type="match status" value="1"/>
</dbReference>
<dbReference type="CDD" id="cd02440">
    <property type="entry name" value="AdoMet_MTases"/>
    <property type="match status" value="1"/>
</dbReference>
<dbReference type="InterPro" id="IPR027417">
    <property type="entry name" value="P-loop_NTPase"/>
</dbReference>
<dbReference type="Gene3D" id="3.40.50.150">
    <property type="entry name" value="Vaccinia Virus protein VP39"/>
    <property type="match status" value="1"/>
</dbReference>
<dbReference type="Proteomes" id="UP000195331">
    <property type="component" value="Plasmid unnamed1"/>
</dbReference>
<name>A0A1Y0CH05_9MYCO</name>
<keyword evidence="4" id="KW-0614">Plasmid</keyword>
<gene>
    <name evidence="4" type="ORF">BTO20_37040</name>
</gene>
<evidence type="ECO:0000256" key="2">
    <source>
        <dbReference type="SAM" id="MobiDB-lite"/>
    </source>
</evidence>
<accession>A0A1Y0CH05</accession>
<dbReference type="InterPro" id="IPR052933">
    <property type="entry name" value="DNA_Protect_Modify"/>
</dbReference>
<evidence type="ECO:0000259" key="3">
    <source>
        <dbReference type="PROSITE" id="PS51194"/>
    </source>
</evidence>